<accession>A0A5S4VLJ9</accession>
<dbReference type="EMBL" id="VSTG01000001">
    <property type="protein sequence ID" value="TYL60098.1"/>
    <property type="molecule type" value="Genomic_DNA"/>
</dbReference>
<dbReference type="InterPro" id="IPR017975">
    <property type="entry name" value="Tubulin_CS"/>
</dbReference>
<sequence>MKNKIAFVAVGQAGGNIGQLFEQKGYNVLYINTSQEDLDTLEKAKFKYHIPNGEGCNKDRRKAKQLVIDDFDQIAAEIETKIKSELIFIIFASGGGTGSGAGPMLADLLIDDGKTIGAMTIIPNPEESVKSHMNSYECFSELTQIPGLASCFILDNNNGDKLELNSRFVEDFCSFLDIPEKHKSVKGNIDKAEIIETLKAHGMAVVTRQKAQESAEVIKAIHNTPFAPIEGDRAVKYITASLSGNVRMADLEKDLGTPIDTFQTFNDENTICCVSGLNYPQTRLDIVYNKVSENKEAIKKNLAATHESTMKKDVNFLEDLEPEKKPATEKKPFSRRNIMSKYL</sequence>
<dbReference type="Gene3D" id="3.30.1330.150">
    <property type="match status" value="1"/>
</dbReference>
<evidence type="ECO:0000259" key="3">
    <source>
        <dbReference type="SMART" id="SM00864"/>
    </source>
</evidence>
<dbReference type="AlphaFoldDB" id="A0A5S4VLJ9"/>
<keyword evidence="2" id="KW-0342">GTP-binding</keyword>
<dbReference type="InterPro" id="IPR036525">
    <property type="entry name" value="Tubulin/FtsZ_GTPase_sf"/>
</dbReference>
<dbReference type="SMART" id="SM00864">
    <property type="entry name" value="Tubulin"/>
    <property type="match status" value="1"/>
</dbReference>
<dbReference type="Gene3D" id="3.40.50.1440">
    <property type="entry name" value="Tubulin/FtsZ, GTPase domain"/>
    <property type="match status" value="1"/>
</dbReference>
<keyword evidence="1" id="KW-0547">Nucleotide-binding</keyword>
<dbReference type="GO" id="GO:0005874">
    <property type="term" value="C:microtubule"/>
    <property type="evidence" value="ECO:0007669"/>
    <property type="project" value="InterPro"/>
</dbReference>
<protein>
    <recommendedName>
        <fullName evidence="3">Tubulin/FtsZ GTPase domain-containing protein</fullName>
    </recommendedName>
</protein>
<dbReference type="InterPro" id="IPR003008">
    <property type="entry name" value="Tubulin_FtsZ_GTPase"/>
</dbReference>
<dbReference type="PROSITE" id="PS00227">
    <property type="entry name" value="TUBULIN"/>
    <property type="match status" value="1"/>
</dbReference>
<dbReference type="GO" id="GO:0005525">
    <property type="term" value="F:GTP binding"/>
    <property type="evidence" value="ECO:0007669"/>
    <property type="project" value="UniProtKB-KW"/>
</dbReference>
<evidence type="ECO:0000256" key="1">
    <source>
        <dbReference type="ARBA" id="ARBA00022741"/>
    </source>
</evidence>
<dbReference type="RefSeq" id="WP_148884685.1">
    <property type="nucleotide sequence ID" value="NZ_VSTG01000001.1"/>
</dbReference>
<reference evidence="4 5" key="2">
    <citation type="submission" date="2019-09" db="EMBL/GenBank/DDBJ databases">
        <title>Strain-level analysis of Eubacterium rectale using genomes from metagenomes.</title>
        <authorList>
            <person name="Karcher N."/>
            <person name="Segata N."/>
        </authorList>
    </citation>
    <scope>NUCLEOTIDE SEQUENCE [LARGE SCALE GENOMIC DNA]</scope>
    <source>
        <strain evidence="4 5">L2-21</strain>
    </source>
</reference>
<reference evidence="4 5" key="1">
    <citation type="submission" date="2019-08" db="EMBL/GenBank/DDBJ databases">
        <authorList>
            <person name="Duncan S."/>
            <person name="Walker A."/>
        </authorList>
    </citation>
    <scope>NUCLEOTIDE SEQUENCE [LARGE SCALE GENOMIC DNA]</scope>
    <source>
        <strain evidence="4 5">L2-21</strain>
    </source>
</reference>
<proteinExistence type="predicted"/>
<organism evidence="4 5">
    <name type="scientific">Agathobacter rectalis</name>
    <dbReference type="NCBI Taxonomy" id="39491"/>
    <lineage>
        <taxon>Bacteria</taxon>
        <taxon>Bacillati</taxon>
        <taxon>Bacillota</taxon>
        <taxon>Clostridia</taxon>
        <taxon>Lachnospirales</taxon>
        <taxon>Lachnospiraceae</taxon>
        <taxon>Agathobacter</taxon>
    </lineage>
</organism>
<evidence type="ECO:0000313" key="5">
    <source>
        <dbReference type="Proteomes" id="UP000324325"/>
    </source>
</evidence>
<feature type="domain" description="Tubulin/FtsZ GTPase" evidence="3">
    <location>
        <begin position="4"/>
        <end position="180"/>
    </location>
</feature>
<dbReference type="Pfam" id="PF00091">
    <property type="entry name" value="Tubulin"/>
    <property type="match status" value="1"/>
</dbReference>
<comment type="caution">
    <text evidence="4">The sequence shown here is derived from an EMBL/GenBank/DDBJ whole genome shotgun (WGS) entry which is preliminary data.</text>
</comment>
<dbReference type="GO" id="GO:0007017">
    <property type="term" value="P:microtubule-based process"/>
    <property type="evidence" value="ECO:0007669"/>
    <property type="project" value="InterPro"/>
</dbReference>
<dbReference type="Proteomes" id="UP000324325">
    <property type="component" value="Unassembled WGS sequence"/>
</dbReference>
<dbReference type="SUPFAM" id="SSF52490">
    <property type="entry name" value="Tubulin nucleotide-binding domain-like"/>
    <property type="match status" value="1"/>
</dbReference>
<gene>
    <name evidence="4" type="ORF">FYL37_00400</name>
</gene>
<evidence type="ECO:0000256" key="2">
    <source>
        <dbReference type="ARBA" id="ARBA00023134"/>
    </source>
</evidence>
<name>A0A5S4VLJ9_9FIRM</name>
<evidence type="ECO:0000313" key="4">
    <source>
        <dbReference type="EMBL" id="TYL60098.1"/>
    </source>
</evidence>